<dbReference type="EMBL" id="AEQV01000127">
    <property type="protein sequence ID" value="EGD08433.1"/>
    <property type="molecule type" value="Genomic_DNA"/>
</dbReference>
<comment type="pathway">
    <text evidence="1">Amino-acid biosynthesis; L-asparagine biosynthesis; L-asparagine from L-aspartate (L-Gln route): step 1/1.</text>
</comment>
<dbReference type="Gene3D" id="3.60.20.10">
    <property type="entry name" value="Glutamine Phosphoribosylpyrophosphate, subunit 1, domain 1"/>
    <property type="match status" value="1"/>
</dbReference>
<evidence type="ECO:0000313" key="9">
    <source>
        <dbReference type="EMBL" id="EGD08433.1"/>
    </source>
</evidence>
<comment type="caution">
    <text evidence="9">The sequence shown here is derived from an EMBL/GenBank/DDBJ whole genome shotgun (WGS) entry which is preliminary data.</text>
</comment>
<dbReference type="CDD" id="cd01991">
    <property type="entry name" value="Asn_synthase_B_C"/>
    <property type="match status" value="1"/>
</dbReference>
<evidence type="ECO:0000256" key="2">
    <source>
        <dbReference type="ARBA" id="ARBA00005752"/>
    </source>
</evidence>
<dbReference type="AlphaFoldDB" id="F0BGE3"/>
<dbReference type="InterPro" id="IPR006426">
    <property type="entry name" value="Asn_synth_AEB"/>
</dbReference>
<dbReference type="PANTHER" id="PTHR43284">
    <property type="entry name" value="ASPARAGINE SYNTHETASE (GLUTAMINE-HYDROLYZING)"/>
    <property type="match status" value="1"/>
</dbReference>
<name>F0BGE3_9XANT</name>
<keyword evidence="4" id="KW-0547">Nucleotide-binding</keyword>
<dbReference type="PROSITE" id="PS51278">
    <property type="entry name" value="GATASE_TYPE_2"/>
    <property type="match status" value="1"/>
</dbReference>
<dbReference type="GO" id="GO:0006529">
    <property type="term" value="P:asparagine biosynthetic process"/>
    <property type="evidence" value="ECO:0007669"/>
    <property type="project" value="InterPro"/>
</dbReference>
<feature type="domain" description="Glutamine amidotransferase type-2" evidence="8">
    <location>
        <begin position="1"/>
        <end position="184"/>
    </location>
</feature>
<organism evidence="9 10">
    <name type="scientific">Xanthomonas vesicatoria ATCC 35937</name>
    <dbReference type="NCBI Taxonomy" id="925775"/>
    <lineage>
        <taxon>Bacteria</taxon>
        <taxon>Pseudomonadati</taxon>
        <taxon>Pseudomonadota</taxon>
        <taxon>Gammaproteobacteria</taxon>
        <taxon>Lysobacterales</taxon>
        <taxon>Lysobacteraceae</taxon>
        <taxon>Xanthomonas</taxon>
    </lineage>
</organism>
<dbReference type="Proteomes" id="UP000003299">
    <property type="component" value="Unassembled WGS sequence"/>
</dbReference>
<dbReference type="PANTHER" id="PTHR43284:SF1">
    <property type="entry name" value="ASPARAGINE SYNTHETASE"/>
    <property type="match status" value="1"/>
</dbReference>
<evidence type="ECO:0000256" key="7">
    <source>
        <dbReference type="PIRSR" id="PIRSR001589-3"/>
    </source>
</evidence>
<comment type="similarity">
    <text evidence="2">Belongs to the asparagine synthetase family.</text>
</comment>
<dbReference type="Pfam" id="PF13537">
    <property type="entry name" value="GATase_7"/>
    <property type="match status" value="1"/>
</dbReference>
<dbReference type="Pfam" id="PF00733">
    <property type="entry name" value="Asn_synthase"/>
    <property type="match status" value="1"/>
</dbReference>
<dbReference type="SUPFAM" id="SSF56235">
    <property type="entry name" value="N-terminal nucleophile aminohydrolases (Ntn hydrolases)"/>
    <property type="match status" value="1"/>
</dbReference>
<evidence type="ECO:0000259" key="8">
    <source>
        <dbReference type="PROSITE" id="PS51278"/>
    </source>
</evidence>
<keyword evidence="5" id="KW-0067">ATP-binding</keyword>
<dbReference type="InterPro" id="IPR029055">
    <property type="entry name" value="Ntn_hydrolases_N"/>
</dbReference>
<dbReference type="SUPFAM" id="SSF52402">
    <property type="entry name" value="Adenine nucleotide alpha hydrolases-like"/>
    <property type="match status" value="1"/>
</dbReference>
<reference evidence="9 10" key="1">
    <citation type="journal article" date="2011" name="BMC Genomics">
        <title>Comparative genomics reveals diversity among xanthomonads infecting tomato and pepper.</title>
        <authorList>
            <person name="Potnis N."/>
            <person name="Krasileva K."/>
            <person name="Chow V."/>
            <person name="Almeida N.F."/>
            <person name="Patil P.B."/>
            <person name="Ryan R.P."/>
            <person name="Sharlach M."/>
            <person name="Behlau F."/>
            <person name="Dow J.M."/>
            <person name="Momol M.T."/>
            <person name="White F.F."/>
            <person name="Preston J.F."/>
            <person name="Vinatzer B.A."/>
            <person name="Koebnik R."/>
            <person name="Setubal J.C."/>
            <person name="Norman D.J."/>
            <person name="Staskawicz B.J."/>
            <person name="Jones J.B."/>
        </authorList>
    </citation>
    <scope>NUCLEOTIDE SEQUENCE [LARGE SCALE GENOMIC DNA]</scope>
    <source>
        <strain evidence="9 10">ATCC 35937</strain>
    </source>
</reference>
<dbReference type="Gene3D" id="3.40.50.620">
    <property type="entry name" value="HUPs"/>
    <property type="match status" value="2"/>
</dbReference>
<evidence type="ECO:0000256" key="1">
    <source>
        <dbReference type="ARBA" id="ARBA00005187"/>
    </source>
</evidence>
<accession>F0BGE3</accession>
<dbReference type="InterPro" id="IPR014729">
    <property type="entry name" value="Rossmann-like_a/b/a_fold"/>
</dbReference>
<dbReference type="InterPro" id="IPR001962">
    <property type="entry name" value="Asn_synthase"/>
</dbReference>
<dbReference type="eggNOG" id="COG0367">
    <property type="taxonomic scope" value="Bacteria"/>
</dbReference>
<gene>
    <name evidence="9" type="ORF">XVE_3319</name>
</gene>
<protein>
    <recommendedName>
        <fullName evidence="3">asparagine synthase (glutamine-hydrolyzing)</fullName>
        <ecNumber evidence="3">6.3.5.4</ecNumber>
    </recommendedName>
</protein>
<sequence length="625" mass="68237">MVMALRHRGHNACVATVASQAVMLAASGEAPGIGARLGVSPDGRYLVALAGQVHTPPLFRLQGVTTGDHTASELAQRIQALGLQRTLECMDGGFCIAVLDRRLQTLSLARDRMGRTSLYYGWTAQGFAFASELKAIASLPDFGNQVDRNTLTLLLRFGYIPAPFCIYQGIFKLAAGAVQVFGLADVERGAAGHVPNERVRYWDAKRTVEALITQRPAIGETLAIARLQHALDGAVERSAANTAGALLSGGTDSSLIAALLQSQRATPVDTLTIGFEDADHDEMDWAGKVADYLGTRHTAHRISDQQALGLLPGAADTFCEPFADSSQIPMLLAASYARTRMTHALTGDGGDELFFGHAAYARAIRNGRLTALFPECLRGRLQRQGTYACESARLGGWRAVLGETASRSVEDSYLLRVSRWRHPAAVLRGASEYPTLYDTPTDQLSVGAPGERVLFLDVAMELREGLMTKVDRACMAHGLTPASPFLDADVFRLAWQLPLELKTAGGEQKYILKRLLERYLPRELIYRPKRGFGAPVGRWLQGPLRDWAEALLLPTQLEQRGIFEPAIVSQMWSAFIGGQRKWHTHLWPILMFQAWQQRLCATSRTDLDAPCATGQTSYLSIAALP</sequence>
<dbReference type="GO" id="GO:0004066">
    <property type="term" value="F:asparagine synthase (glutamine-hydrolyzing) activity"/>
    <property type="evidence" value="ECO:0007669"/>
    <property type="project" value="UniProtKB-EC"/>
</dbReference>
<dbReference type="GO" id="GO:0005524">
    <property type="term" value="F:ATP binding"/>
    <property type="evidence" value="ECO:0007669"/>
    <property type="project" value="UniProtKB-KW"/>
</dbReference>
<comment type="catalytic activity">
    <reaction evidence="6">
        <text>L-aspartate + L-glutamine + ATP + H2O = L-asparagine + L-glutamate + AMP + diphosphate + H(+)</text>
        <dbReference type="Rhea" id="RHEA:12228"/>
        <dbReference type="ChEBI" id="CHEBI:15377"/>
        <dbReference type="ChEBI" id="CHEBI:15378"/>
        <dbReference type="ChEBI" id="CHEBI:29985"/>
        <dbReference type="ChEBI" id="CHEBI:29991"/>
        <dbReference type="ChEBI" id="CHEBI:30616"/>
        <dbReference type="ChEBI" id="CHEBI:33019"/>
        <dbReference type="ChEBI" id="CHEBI:58048"/>
        <dbReference type="ChEBI" id="CHEBI:58359"/>
        <dbReference type="ChEBI" id="CHEBI:456215"/>
        <dbReference type="EC" id="6.3.5.4"/>
    </reaction>
</comment>
<evidence type="ECO:0000256" key="4">
    <source>
        <dbReference type="ARBA" id="ARBA00022741"/>
    </source>
</evidence>
<feature type="site" description="Important for beta-aspartyl-AMP intermediate formation" evidence="7">
    <location>
        <position position="348"/>
    </location>
</feature>
<proteinExistence type="inferred from homology"/>
<dbReference type="EC" id="6.3.5.4" evidence="3"/>
<dbReference type="InterPro" id="IPR051786">
    <property type="entry name" value="ASN_synthetase/amidase"/>
</dbReference>
<dbReference type="PIRSF" id="PIRSF001589">
    <property type="entry name" value="Asn_synthetase_glu-h"/>
    <property type="match status" value="1"/>
</dbReference>
<evidence type="ECO:0000256" key="6">
    <source>
        <dbReference type="ARBA" id="ARBA00048741"/>
    </source>
</evidence>
<evidence type="ECO:0000256" key="5">
    <source>
        <dbReference type="ARBA" id="ARBA00022840"/>
    </source>
</evidence>
<dbReference type="InterPro" id="IPR017932">
    <property type="entry name" value="GATase_2_dom"/>
</dbReference>
<evidence type="ECO:0000256" key="3">
    <source>
        <dbReference type="ARBA" id="ARBA00012737"/>
    </source>
</evidence>
<evidence type="ECO:0000313" key="10">
    <source>
        <dbReference type="Proteomes" id="UP000003299"/>
    </source>
</evidence>
<dbReference type="GO" id="GO:0005829">
    <property type="term" value="C:cytosol"/>
    <property type="evidence" value="ECO:0007669"/>
    <property type="project" value="TreeGrafter"/>
</dbReference>